<dbReference type="GO" id="GO:2000031">
    <property type="term" value="P:regulation of salicylic acid mediated signaling pathway"/>
    <property type="evidence" value="ECO:0007669"/>
    <property type="project" value="InterPro"/>
</dbReference>
<keyword evidence="2" id="KW-1185">Reference proteome</keyword>
<dbReference type="PANTHER" id="PTHR33199:SF1">
    <property type="entry name" value="OS01G0958700 PROTEIN"/>
    <property type="match status" value="1"/>
</dbReference>
<dbReference type="Proteomes" id="UP001372338">
    <property type="component" value="Unassembled WGS sequence"/>
</dbReference>
<dbReference type="GO" id="GO:0009626">
    <property type="term" value="P:plant-type hypersensitive response"/>
    <property type="evidence" value="ECO:0007669"/>
    <property type="project" value="TreeGrafter"/>
</dbReference>
<name>A0AAN9FH44_CROPI</name>
<dbReference type="PANTHER" id="PTHR33199">
    <property type="entry name" value="MACPF DOMAIN-CONTAINING PROTEIN CAD1"/>
    <property type="match status" value="1"/>
</dbReference>
<proteinExistence type="predicted"/>
<gene>
    <name evidence="1" type="ORF">RIF29_14469</name>
</gene>
<evidence type="ECO:0000313" key="1">
    <source>
        <dbReference type="EMBL" id="KAK7273420.1"/>
    </source>
</evidence>
<dbReference type="AlphaFoldDB" id="A0AAN9FH44"/>
<reference evidence="1 2" key="1">
    <citation type="submission" date="2024-01" db="EMBL/GenBank/DDBJ databases">
        <title>The genomes of 5 underutilized Papilionoideae crops provide insights into root nodulation and disease resistanc.</title>
        <authorList>
            <person name="Yuan L."/>
        </authorList>
    </citation>
    <scope>NUCLEOTIDE SEQUENCE [LARGE SCALE GENOMIC DNA]</scope>
    <source>
        <strain evidence="1">ZHUSHIDOU_FW_LH</strain>
        <tissue evidence="1">Leaf</tissue>
    </source>
</reference>
<dbReference type="InterPro" id="IPR044663">
    <property type="entry name" value="CAD1/NSL1-like"/>
</dbReference>
<protein>
    <submittedName>
        <fullName evidence="1">Uncharacterized protein</fullName>
    </submittedName>
</protein>
<dbReference type="EMBL" id="JAYWIO010000003">
    <property type="protein sequence ID" value="KAK7273420.1"/>
    <property type="molecule type" value="Genomic_DNA"/>
</dbReference>
<dbReference type="GO" id="GO:0005886">
    <property type="term" value="C:plasma membrane"/>
    <property type="evidence" value="ECO:0007669"/>
    <property type="project" value="TreeGrafter"/>
</dbReference>
<accession>A0AAN9FH44</accession>
<organism evidence="1 2">
    <name type="scientific">Crotalaria pallida</name>
    <name type="common">Smooth rattlebox</name>
    <name type="synonym">Crotalaria striata</name>
    <dbReference type="NCBI Taxonomy" id="3830"/>
    <lineage>
        <taxon>Eukaryota</taxon>
        <taxon>Viridiplantae</taxon>
        <taxon>Streptophyta</taxon>
        <taxon>Embryophyta</taxon>
        <taxon>Tracheophyta</taxon>
        <taxon>Spermatophyta</taxon>
        <taxon>Magnoliopsida</taxon>
        <taxon>eudicotyledons</taxon>
        <taxon>Gunneridae</taxon>
        <taxon>Pentapetalae</taxon>
        <taxon>rosids</taxon>
        <taxon>fabids</taxon>
        <taxon>Fabales</taxon>
        <taxon>Fabaceae</taxon>
        <taxon>Papilionoideae</taxon>
        <taxon>50 kb inversion clade</taxon>
        <taxon>genistoids sensu lato</taxon>
        <taxon>core genistoids</taxon>
        <taxon>Crotalarieae</taxon>
        <taxon>Crotalaria</taxon>
    </lineage>
</organism>
<evidence type="ECO:0000313" key="2">
    <source>
        <dbReference type="Proteomes" id="UP001372338"/>
    </source>
</evidence>
<comment type="caution">
    <text evidence="1">The sequence shown here is derived from an EMBL/GenBank/DDBJ whole genome shotgun (WGS) entry which is preliminary data.</text>
</comment>
<sequence length="145" mass="16713">MEVDYKAPIEELHQFFEFSYQGSGHLYSVNFLEVHNGNNGALHPYSLASQGQSFMFTLHRRFFEKVQWKNFSHACTAPLESKEDLSIVTGAQLQVENYGLENILFLRLRFSTMSGAKLVKYPDEWIPKQACLLSQLKVDECRTLS</sequence>